<name>A0A3S5BUR2_9PLAT</name>
<dbReference type="EMBL" id="CAAALY010267023">
    <property type="protein sequence ID" value="VEL40915.1"/>
    <property type="molecule type" value="Genomic_DNA"/>
</dbReference>
<protein>
    <submittedName>
        <fullName evidence="2">Uncharacterized protein</fullName>
    </submittedName>
</protein>
<reference evidence="2" key="1">
    <citation type="submission" date="2018-11" db="EMBL/GenBank/DDBJ databases">
        <authorList>
            <consortium name="Pathogen Informatics"/>
        </authorList>
    </citation>
    <scope>NUCLEOTIDE SEQUENCE</scope>
</reference>
<organism evidence="2 3">
    <name type="scientific">Protopolystoma xenopodis</name>
    <dbReference type="NCBI Taxonomy" id="117903"/>
    <lineage>
        <taxon>Eukaryota</taxon>
        <taxon>Metazoa</taxon>
        <taxon>Spiralia</taxon>
        <taxon>Lophotrochozoa</taxon>
        <taxon>Platyhelminthes</taxon>
        <taxon>Monogenea</taxon>
        <taxon>Polyopisthocotylea</taxon>
        <taxon>Polystomatidea</taxon>
        <taxon>Polystomatidae</taxon>
        <taxon>Protopolystoma</taxon>
    </lineage>
</organism>
<feature type="region of interest" description="Disordered" evidence="1">
    <location>
        <begin position="1"/>
        <end position="30"/>
    </location>
</feature>
<feature type="compositionally biased region" description="Polar residues" evidence="1">
    <location>
        <begin position="15"/>
        <end position="25"/>
    </location>
</feature>
<evidence type="ECO:0000313" key="2">
    <source>
        <dbReference type="EMBL" id="VEL40915.1"/>
    </source>
</evidence>
<keyword evidence="3" id="KW-1185">Reference proteome</keyword>
<feature type="compositionally biased region" description="Basic and acidic residues" evidence="1">
    <location>
        <begin position="1"/>
        <end position="11"/>
    </location>
</feature>
<dbReference type="AlphaFoldDB" id="A0A3S5BUR2"/>
<sequence length="71" mass="8109">MAKLNDDHDYDVGTTFENVPSSLSGAKNHDSYYGRRLRSRCVLLSRPDIKTKLRQRGQLISINRKETATIT</sequence>
<gene>
    <name evidence="2" type="ORF">PXEA_LOCUS34355</name>
</gene>
<evidence type="ECO:0000256" key="1">
    <source>
        <dbReference type="SAM" id="MobiDB-lite"/>
    </source>
</evidence>
<evidence type="ECO:0000313" key="3">
    <source>
        <dbReference type="Proteomes" id="UP000784294"/>
    </source>
</evidence>
<dbReference type="Proteomes" id="UP000784294">
    <property type="component" value="Unassembled WGS sequence"/>
</dbReference>
<proteinExistence type="predicted"/>
<comment type="caution">
    <text evidence="2">The sequence shown here is derived from an EMBL/GenBank/DDBJ whole genome shotgun (WGS) entry which is preliminary data.</text>
</comment>
<accession>A0A3S5BUR2</accession>